<reference evidence="1" key="1">
    <citation type="journal article" date="2023" name="G3 (Bethesda)">
        <title>A reference genome for the long-term kleptoplast-retaining sea slug Elysia crispata morphotype clarki.</title>
        <authorList>
            <person name="Eastman K.E."/>
            <person name="Pendleton A.L."/>
            <person name="Shaikh M.A."/>
            <person name="Suttiyut T."/>
            <person name="Ogas R."/>
            <person name="Tomko P."/>
            <person name="Gavelis G."/>
            <person name="Widhalm J.R."/>
            <person name="Wisecaver J.H."/>
        </authorList>
    </citation>
    <scope>NUCLEOTIDE SEQUENCE</scope>
    <source>
        <strain evidence="1">ECLA1</strain>
    </source>
</reference>
<evidence type="ECO:0000313" key="2">
    <source>
        <dbReference type="Proteomes" id="UP001283361"/>
    </source>
</evidence>
<proteinExistence type="predicted"/>
<gene>
    <name evidence="1" type="ORF">RRG08_004299</name>
</gene>
<evidence type="ECO:0000313" key="1">
    <source>
        <dbReference type="EMBL" id="KAK3740363.1"/>
    </source>
</evidence>
<dbReference type="Proteomes" id="UP001283361">
    <property type="component" value="Unassembled WGS sequence"/>
</dbReference>
<comment type="caution">
    <text evidence="1">The sequence shown here is derived from an EMBL/GenBank/DDBJ whole genome shotgun (WGS) entry which is preliminary data.</text>
</comment>
<protein>
    <submittedName>
        <fullName evidence="1">Uncharacterized protein</fullName>
    </submittedName>
</protein>
<name>A0AAE1CWS3_9GAST</name>
<sequence>MFFILRATLRSECPNQHSKSRSGIFPASLIQQLVCLADCGSLPGLKPKYFQVTTGDPQRQTSSLASTTSILTRWHGLIRVVSVYTFIGGFDEIRSCCIECIPKPSRTPQLIKPSAGEALDGFRVSISDLDGSTAASVDRNDTEATKLGEVTRRWSSQRLTTNNGQRGTEVGSGAC</sequence>
<dbReference type="AlphaFoldDB" id="A0AAE1CWS3"/>
<organism evidence="1 2">
    <name type="scientific">Elysia crispata</name>
    <name type="common">lettuce slug</name>
    <dbReference type="NCBI Taxonomy" id="231223"/>
    <lineage>
        <taxon>Eukaryota</taxon>
        <taxon>Metazoa</taxon>
        <taxon>Spiralia</taxon>
        <taxon>Lophotrochozoa</taxon>
        <taxon>Mollusca</taxon>
        <taxon>Gastropoda</taxon>
        <taxon>Heterobranchia</taxon>
        <taxon>Euthyneura</taxon>
        <taxon>Panpulmonata</taxon>
        <taxon>Sacoglossa</taxon>
        <taxon>Placobranchoidea</taxon>
        <taxon>Plakobranchidae</taxon>
        <taxon>Elysia</taxon>
    </lineage>
</organism>
<accession>A0AAE1CWS3</accession>
<dbReference type="EMBL" id="JAWDGP010006471">
    <property type="protein sequence ID" value="KAK3740363.1"/>
    <property type="molecule type" value="Genomic_DNA"/>
</dbReference>
<keyword evidence="2" id="KW-1185">Reference proteome</keyword>